<reference evidence="1" key="1">
    <citation type="submission" date="2025-05" db="UniProtKB">
        <authorList>
            <consortium name="RefSeq"/>
        </authorList>
    </citation>
    <scope>NUCLEOTIDE SEQUENCE [LARGE SCALE GENOMIC DNA]</scope>
</reference>
<evidence type="ECO:0000313" key="2">
    <source>
        <dbReference type="RefSeq" id="XP_065643707.1"/>
    </source>
</evidence>
<sequence>MWYKFNLAKNMSSKNLASQLSAAVFAVIIPTFLNLDSESENECGDVYEELVFHPVLNKNIKTPEEIKEYSFNTNKDSGILVDSCYNFNEELDRKIQNEHHKSNFNSNKDNGILINDCYKFDEENEALSTQTSKNFDSSIYRDVSSIYGDLKFKDCLKNSDISTESELDNIIEQLPNSLKKNESSFDDSDNLYESNSSASSLFKKLESRMVQLIKKDKNKLEFLSVQKIFL</sequence>
<name>A0ABM4B4F1_HYDVU</name>
<evidence type="ECO:0000313" key="1">
    <source>
        <dbReference type="Proteomes" id="UP001652625"/>
    </source>
</evidence>
<dbReference type="RefSeq" id="XP_065643707.1">
    <property type="nucleotide sequence ID" value="XM_065787635.1"/>
</dbReference>
<keyword evidence="1" id="KW-1185">Reference proteome</keyword>
<dbReference type="Proteomes" id="UP001652625">
    <property type="component" value="Chromosome 01"/>
</dbReference>
<reference evidence="2" key="2">
    <citation type="submission" date="2025-08" db="UniProtKB">
        <authorList>
            <consortium name="RefSeq"/>
        </authorList>
    </citation>
    <scope>IDENTIFICATION</scope>
</reference>
<protein>
    <submittedName>
        <fullName evidence="2">Uncharacterized protein LOC136075183 isoform X3</fullName>
    </submittedName>
</protein>
<accession>A0ABM4B4F1</accession>
<proteinExistence type="predicted"/>
<dbReference type="GeneID" id="136075183"/>
<organism evidence="1 2">
    <name type="scientific">Hydra vulgaris</name>
    <name type="common">Hydra</name>
    <name type="synonym">Hydra attenuata</name>
    <dbReference type="NCBI Taxonomy" id="6087"/>
    <lineage>
        <taxon>Eukaryota</taxon>
        <taxon>Metazoa</taxon>
        <taxon>Cnidaria</taxon>
        <taxon>Hydrozoa</taxon>
        <taxon>Hydroidolina</taxon>
        <taxon>Anthoathecata</taxon>
        <taxon>Aplanulata</taxon>
        <taxon>Hydridae</taxon>
        <taxon>Hydra</taxon>
    </lineage>
</organism>
<gene>
    <name evidence="2" type="primary">LOC136075183</name>
</gene>